<dbReference type="EnsemblMetazoa" id="XM_030983627">
    <property type="protein sequence ID" value="XP_030839487"/>
    <property type="gene ID" value="LOC115923235"/>
</dbReference>
<evidence type="ECO:0000313" key="3">
    <source>
        <dbReference type="Proteomes" id="UP000007110"/>
    </source>
</evidence>
<name>A0A7M7SXY8_STRPU</name>
<dbReference type="OrthoDB" id="5814287at2759"/>
<organism evidence="2 3">
    <name type="scientific">Strongylocentrotus purpuratus</name>
    <name type="common">Purple sea urchin</name>
    <dbReference type="NCBI Taxonomy" id="7668"/>
    <lineage>
        <taxon>Eukaryota</taxon>
        <taxon>Metazoa</taxon>
        <taxon>Echinodermata</taxon>
        <taxon>Eleutherozoa</taxon>
        <taxon>Echinozoa</taxon>
        <taxon>Echinoidea</taxon>
        <taxon>Euechinoidea</taxon>
        <taxon>Echinacea</taxon>
        <taxon>Camarodonta</taxon>
        <taxon>Echinidea</taxon>
        <taxon>Strongylocentrotidae</taxon>
        <taxon>Strongylocentrotus</taxon>
    </lineage>
</organism>
<dbReference type="InParanoid" id="A0A7M7SXY8"/>
<dbReference type="KEGG" id="spu:115923235"/>
<sequence>MEVVAMDTERSKKRVWMVIWPLGIAAGSSHGGRLYLAVLHWNENCDRAQAVDAEGNPVYRLRYPRSKEGGHTVERVLTAGTCGYVKALMRVVVELVENREQLRDNMEELQPQPARSASHHHPDNGEAVQAFEQHHRFGDRN</sequence>
<accession>A0A7M7SXY8</accession>
<feature type="coiled-coil region" evidence="1">
    <location>
        <begin position="85"/>
        <end position="112"/>
    </location>
</feature>
<dbReference type="Proteomes" id="UP000007110">
    <property type="component" value="Unassembled WGS sequence"/>
</dbReference>
<dbReference type="AlphaFoldDB" id="A0A7M7SXY8"/>
<dbReference type="GeneID" id="115923235"/>
<dbReference type="OMA" id="YPRAKET"/>
<evidence type="ECO:0000256" key="1">
    <source>
        <dbReference type="SAM" id="Coils"/>
    </source>
</evidence>
<reference evidence="3" key="1">
    <citation type="submission" date="2015-02" db="EMBL/GenBank/DDBJ databases">
        <title>Genome sequencing for Strongylocentrotus purpuratus.</title>
        <authorList>
            <person name="Murali S."/>
            <person name="Liu Y."/>
            <person name="Vee V."/>
            <person name="English A."/>
            <person name="Wang M."/>
            <person name="Skinner E."/>
            <person name="Han Y."/>
            <person name="Muzny D.M."/>
            <person name="Worley K.C."/>
            <person name="Gibbs R.A."/>
        </authorList>
    </citation>
    <scope>NUCLEOTIDE SEQUENCE</scope>
</reference>
<keyword evidence="1" id="KW-0175">Coiled coil</keyword>
<proteinExistence type="predicted"/>
<dbReference type="RefSeq" id="XP_030839487.1">
    <property type="nucleotide sequence ID" value="XM_030983627.1"/>
</dbReference>
<reference evidence="2" key="2">
    <citation type="submission" date="2021-01" db="UniProtKB">
        <authorList>
            <consortium name="EnsemblMetazoa"/>
        </authorList>
    </citation>
    <scope>IDENTIFICATION</scope>
</reference>
<evidence type="ECO:0000313" key="2">
    <source>
        <dbReference type="EnsemblMetazoa" id="XP_030839487"/>
    </source>
</evidence>
<keyword evidence="3" id="KW-1185">Reference proteome</keyword>
<protein>
    <submittedName>
        <fullName evidence="2">Uncharacterized protein</fullName>
    </submittedName>
</protein>